<protein>
    <submittedName>
        <fullName evidence="1">Uncharacterized protein</fullName>
    </submittedName>
</protein>
<evidence type="ECO:0000313" key="1">
    <source>
        <dbReference type="EMBL" id="QGF19676.1"/>
    </source>
</evidence>
<keyword evidence="2" id="KW-1185">Reference proteome</keyword>
<evidence type="ECO:0000313" key="2">
    <source>
        <dbReference type="Proteomes" id="UP000355363"/>
    </source>
</evidence>
<dbReference type="EMBL" id="MN271656">
    <property type="protein sequence ID" value="QGF19676.1"/>
    <property type="molecule type" value="Genomic_DNA"/>
</dbReference>
<name>A0A5Q2F413_9CAUD</name>
<proteinExistence type="predicted"/>
<organism evidence="1 2">
    <name type="scientific">Pectobacterium phage MA2</name>
    <dbReference type="NCBI Taxonomy" id="2608298"/>
    <lineage>
        <taxon>Viruses</taxon>
        <taxon>Duplodnaviria</taxon>
        <taxon>Heunggongvirae</taxon>
        <taxon>Uroviricota</taxon>
        <taxon>Caudoviricetes</taxon>
        <taxon>Autographivirales</taxon>
        <taxon>Autoscriptoviridae</taxon>
        <taxon>Corkvirinae</taxon>
        <taxon>Kotilavirus</taxon>
        <taxon>Kotilavirus MA2</taxon>
    </lineage>
</organism>
<reference evidence="1 2" key="1">
    <citation type="submission" date="2019-08" db="EMBL/GenBank/DDBJ databases">
        <title>Phage-based cocktail containing Podoviridae and Myoviridae bacteriophages inhibit growth of Pectobacterium spp. under in vitro and in vivo conditions.</title>
        <authorList>
            <person name="Zaczek-Moczydlowska M."/>
            <person name="Young G.K."/>
            <person name="Trudgett J."/>
            <person name="Fleming C.C."/>
            <person name="Campbell K."/>
            <person name="OHanlon R."/>
        </authorList>
    </citation>
    <scope>NUCLEOTIDE SEQUENCE [LARGE SCALE GENOMIC DNA]</scope>
</reference>
<gene>
    <name evidence="1" type="ORF">MA2_17</name>
</gene>
<accession>A0A5Q2F413</accession>
<sequence length="105" mass="11604">MRVLLMSKTFTGSISVDFKMVLSDQALVVLESTIQLVDGPNGRPGFAEYVQSLPTVDERMQALIKQSFRDRIKENLQEVVDATNYAGATDSFTFSPVTVTVKGKE</sequence>
<dbReference type="Proteomes" id="UP000355363">
    <property type="component" value="Segment"/>
</dbReference>